<accession>A0ACD5YE47</accession>
<dbReference type="Proteomes" id="UP001732700">
    <property type="component" value="Chromosome 5D"/>
</dbReference>
<evidence type="ECO:0000313" key="1">
    <source>
        <dbReference type="EnsemblPlants" id="AVESA.00010b.r2.5DG0957000.1.CDS"/>
    </source>
</evidence>
<reference evidence="1" key="1">
    <citation type="submission" date="2021-05" db="EMBL/GenBank/DDBJ databases">
        <authorList>
            <person name="Scholz U."/>
            <person name="Mascher M."/>
            <person name="Fiebig A."/>
        </authorList>
    </citation>
    <scope>NUCLEOTIDE SEQUENCE [LARGE SCALE GENOMIC DNA]</scope>
</reference>
<organism evidence="1 2">
    <name type="scientific">Avena sativa</name>
    <name type="common">Oat</name>
    <dbReference type="NCBI Taxonomy" id="4498"/>
    <lineage>
        <taxon>Eukaryota</taxon>
        <taxon>Viridiplantae</taxon>
        <taxon>Streptophyta</taxon>
        <taxon>Embryophyta</taxon>
        <taxon>Tracheophyta</taxon>
        <taxon>Spermatophyta</taxon>
        <taxon>Magnoliopsida</taxon>
        <taxon>Liliopsida</taxon>
        <taxon>Poales</taxon>
        <taxon>Poaceae</taxon>
        <taxon>BOP clade</taxon>
        <taxon>Pooideae</taxon>
        <taxon>Poodae</taxon>
        <taxon>Poeae</taxon>
        <taxon>Poeae Chloroplast Group 1 (Aveneae type)</taxon>
        <taxon>Aveninae</taxon>
        <taxon>Avena</taxon>
    </lineage>
</organism>
<protein>
    <submittedName>
        <fullName evidence="1">Uncharacterized protein</fullName>
    </submittedName>
</protein>
<name>A0ACD5YE47_AVESA</name>
<evidence type="ECO:0000313" key="2">
    <source>
        <dbReference type="Proteomes" id="UP001732700"/>
    </source>
</evidence>
<reference evidence="1" key="2">
    <citation type="submission" date="2025-09" db="UniProtKB">
        <authorList>
            <consortium name="EnsemblPlants"/>
        </authorList>
    </citation>
    <scope>IDENTIFICATION</scope>
</reference>
<dbReference type="EnsemblPlants" id="AVESA.00010b.r2.5DG0957000.1">
    <property type="protein sequence ID" value="AVESA.00010b.r2.5DG0957000.1.CDS"/>
    <property type="gene ID" value="AVESA.00010b.r2.5DG0957000"/>
</dbReference>
<keyword evidence="2" id="KW-1185">Reference proteome</keyword>
<proteinExistence type="predicted"/>
<sequence length="254" mass="25614">MRGAISCSSANLLLVALAAMVACLSMAPHPAAAAAATSANLIHHEGGGGESGGGERNPANALVAAVNANRTAARLPPLSNSKGLGCMALQCISHCATATTSPDACDDDAGARALAACHPPETDITEVYAANCGVELPTVDLITARLLGCSHTHDDLLLLGLGPNANATAVRGKEHTQVGAGLLRPRRHGPYFWCLLFSGGSPASTFRLEAAGKGIAQAHGCFSDPDDALSCSSAGRLSTSMAAALLLLPLFLLS</sequence>